<dbReference type="AlphaFoldDB" id="A0A0Q9W9B3"/>
<keyword evidence="2" id="KW-1185">Reference proteome</keyword>
<proteinExistence type="predicted"/>
<evidence type="ECO:0000313" key="2">
    <source>
        <dbReference type="Proteomes" id="UP000008792"/>
    </source>
</evidence>
<sequence length="563" mass="55003">MTSIQAVLDSSTGRPAYAGFLGSSGFFSGSTAFGSTGGTDSVTVSLTVVVVVTVTVVLVSSDTADSTFSGSTTVSVVDVVTSSGIGAFSTGASLVGSSSSSENVIGSSMTSIQAVLDSSTGRPAYAGFLGSSSFCSDSTAFGSTGSTDSLTVSFTVVVVVTVTVVLLSSDNVDSRTVSGSINVSVVVIVKGSGAGAVSTGDSLVESSSSSEKVIGSSMTSIQAVLDSSTGRPAYAGFFGSSGFFSGSIAFGSSGSTDSLTVSLIVVVVVTVTVVLLSSDAEDSRTFSGSTTISVVDDVTGSGAFSTGASLVGSSSSSENVIGSSMTSIQAVLDSSTGSPAYAGFLGSSGFCSGSTAFGSTGSTDSLTVSFTVVVVVTVTVVLMSSDTVDSRTFSGSTTISVVDDVTGSGAFSTGASLVGSSSSSENAIGSSMTSIQALLDSSTGSPAYAGFLGSSSFCSGSTAFGSTGSTDSLTVSFTVVVVVTVTVVLVSSDTEDSRTFSGSTTVPVVARSGTVVVLTSLLSVDGPIGISLDSTIVASNVSGTVCSGSSSCLFRFCLYRFSA</sequence>
<name>A0A0Q9W9B3_DROVI</name>
<organism evidence="1 2">
    <name type="scientific">Drosophila virilis</name>
    <name type="common">Fruit fly</name>
    <dbReference type="NCBI Taxonomy" id="7244"/>
    <lineage>
        <taxon>Eukaryota</taxon>
        <taxon>Metazoa</taxon>
        <taxon>Ecdysozoa</taxon>
        <taxon>Arthropoda</taxon>
        <taxon>Hexapoda</taxon>
        <taxon>Insecta</taxon>
        <taxon>Pterygota</taxon>
        <taxon>Neoptera</taxon>
        <taxon>Endopterygota</taxon>
        <taxon>Diptera</taxon>
        <taxon>Brachycera</taxon>
        <taxon>Muscomorpha</taxon>
        <taxon>Ephydroidea</taxon>
        <taxon>Drosophilidae</taxon>
        <taxon>Drosophila</taxon>
    </lineage>
</organism>
<accession>A0A0Q9W9B3</accession>
<dbReference type="Proteomes" id="UP000008792">
    <property type="component" value="Unassembled WGS sequence"/>
</dbReference>
<gene>
    <name evidence="1" type="primary">Dvir\GJ26473</name>
    <name evidence="1" type="ORF">Dvir_GJ26473</name>
</gene>
<reference evidence="1 2" key="1">
    <citation type="journal article" date="2007" name="Nature">
        <title>Evolution of genes and genomes on the Drosophila phylogeny.</title>
        <authorList>
            <consortium name="Drosophila 12 Genomes Consortium"/>
            <person name="Clark A.G."/>
            <person name="Eisen M.B."/>
            <person name="Smith D.R."/>
            <person name="Bergman C.M."/>
            <person name="Oliver B."/>
            <person name="Markow T.A."/>
            <person name="Kaufman T.C."/>
            <person name="Kellis M."/>
            <person name="Gelbart W."/>
            <person name="Iyer V.N."/>
            <person name="Pollard D.A."/>
            <person name="Sackton T.B."/>
            <person name="Larracuente A.M."/>
            <person name="Singh N.D."/>
            <person name="Abad J.P."/>
            <person name="Abt D.N."/>
            <person name="Adryan B."/>
            <person name="Aguade M."/>
            <person name="Akashi H."/>
            <person name="Anderson W.W."/>
            <person name="Aquadro C.F."/>
            <person name="Ardell D.H."/>
            <person name="Arguello R."/>
            <person name="Artieri C.G."/>
            <person name="Barbash D.A."/>
            <person name="Barker D."/>
            <person name="Barsanti P."/>
            <person name="Batterham P."/>
            <person name="Batzoglou S."/>
            <person name="Begun D."/>
            <person name="Bhutkar A."/>
            <person name="Blanco E."/>
            <person name="Bosak S.A."/>
            <person name="Bradley R.K."/>
            <person name="Brand A.D."/>
            <person name="Brent M.R."/>
            <person name="Brooks A.N."/>
            <person name="Brown R.H."/>
            <person name="Butlin R.K."/>
            <person name="Caggese C."/>
            <person name="Calvi B.R."/>
            <person name="Bernardo de Carvalho A."/>
            <person name="Caspi A."/>
            <person name="Castrezana S."/>
            <person name="Celniker S.E."/>
            <person name="Chang J.L."/>
            <person name="Chapple C."/>
            <person name="Chatterji S."/>
            <person name="Chinwalla A."/>
            <person name="Civetta A."/>
            <person name="Clifton S.W."/>
            <person name="Comeron J.M."/>
            <person name="Costello J.C."/>
            <person name="Coyne J.A."/>
            <person name="Daub J."/>
            <person name="David R.G."/>
            <person name="Delcher A.L."/>
            <person name="Delehaunty K."/>
            <person name="Do C.B."/>
            <person name="Ebling H."/>
            <person name="Edwards K."/>
            <person name="Eickbush T."/>
            <person name="Evans J.D."/>
            <person name="Filipski A."/>
            <person name="Findeiss S."/>
            <person name="Freyhult E."/>
            <person name="Fulton L."/>
            <person name="Fulton R."/>
            <person name="Garcia A.C."/>
            <person name="Gardiner A."/>
            <person name="Garfield D.A."/>
            <person name="Garvin B.E."/>
            <person name="Gibson G."/>
            <person name="Gilbert D."/>
            <person name="Gnerre S."/>
            <person name="Godfrey J."/>
            <person name="Good R."/>
            <person name="Gotea V."/>
            <person name="Gravely B."/>
            <person name="Greenberg A.J."/>
            <person name="Griffiths-Jones S."/>
            <person name="Gross S."/>
            <person name="Guigo R."/>
            <person name="Gustafson E.A."/>
            <person name="Haerty W."/>
            <person name="Hahn M.W."/>
            <person name="Halligan D.L."/>
            <person name="Halpern A.L."/>
            <person name="Halter G.M."/>
            <person name="Han M.V."/>
            <person name="Heger A."/>
            <person name="Hillier L."/>
            <person name="Hinrichs A.S."/>
            <person name="Holmes I."/>
            <person name="Hoskins R.A."/>
            <person name="Hubisz M.J."/>
            <person name="Hultmark D."/>
            <person name="Huntley M.A."/>
            <person name="Jaffe D.B."/>
            <person name="Jagadeeshan S."/>
            <person name="Jeck W.R."/>
            <person name="Johnson J."/>
            <person name="Jones C.D."/>
            <person name="Jordan W.C."/>
            <person name="Karpen G.H."/>
            <person name="Kataoka E."/>
            <person name="Keightley P.D."/>
            <person name="Kheradpour P."/>
            <person name="Kirkness E.F."/>
            <person name="Koerich L.B."/>
            <person name="Kristiansen K."/>
            <person name="Kudrna D."/>
            <person name="Kulathinal R.J."/>
            <person name="Kumar S."/>
            <person name="Kwok R."/>
            <person name="Lander E."/>
            <person name="Langley C.H."/>
            <person name="Lapoint R."/>
            <person name="Lazzaro B.P."/>
            <person name="Lee S.J."/>
            <person name="Levesque L."/>
            <person name="Li R."/>
            <person name="Lin C.F."/>
            <person name="Lin M.F."/>
            <person name="Lindblad-Toh K."/>
            <person name="Llopart A."/>
            <person name="Long M."/>
            <person name="Low L."/>
            <person name="Lozovsky E."/>
            <person name="Lu J."/>
            <person name="Luo M."/>
            <person name="Machado C.A."/>
            <person name="Makalowski W."/>
            <person name="Marzo M."/>
            <person name="Matsuda M."/>
            <person name="Matzkin L."/>
            <person name="McAllister B."/>
            <person name="McBride C.S."/>
            <person name="McKernan B."/>
            <person name="McKernan K."/>
            <person name="Mendez-Lago M."/>
            <person name="Minx P."/>
            <person name="Mollenhauer M.U."/>
            <person name="Montooth K."/>
            <person name="Mount S.M."/>
            <person name="Mu X."/>
            <person name="Myers E."/>
            <person name="Negre B."/>
            <person name="Newfeld S."/>
            <person name="Nielsen R."/>
            <person name="Noor M.A."/>
            <person name="O'Grady P."/>
            <person name="Pachter L."/>
            <person name="Papaceit M."/>
            <person name="Parisi M.J."/>
            <person name="Parisi M."/>
            <person name="Parts L."/>
            <person name="Pedersen J.S."/>
            <person name="Pesole G."/>
            <person name="Phillippy A.M."/>
            <person name="Ponting C.P."/>
            <person name="Pop M."/>
            <person name="Porcelli D."/>
            <person name="Powell J.R."/>
            <person name="Prohaska S."/>
            <person name="Pruitt K."/>
            <person name="Puig M."/>
            <person name="Quesneville H."/>
            <person name="Ram K.R."/>
            <person name="Rand D."/>
            <person name="Rasmussen M.D."/>
            <person name="Reed L.K."/>
            <person name="Reenan R."/>
            <person name="Reily A."/>
            <person name="Remington K.A."/>
            <person name="Rieger T.T."/>
            <person name="Ritchie M.G."/>
            <person name="Robin C."/>
            <person name="Rogers Y.H."/>
            <person name="Rohde C."/>
            <person name="Rozas J."/>
            <person name="Rubenfield M.J."/>
            <person name="Ruiz A."/>
            <person name="Russo S."/>
            <person name="Salzberg S.L."/>
            <person name="Sanchez-Gracia A."/>
            <person name="Saranga D.J."/>
            <person name="Sato H."/>
            <person name="Schaeffer S.W."/>
            <person name="Schatz M.C."/>
            <person name="Schlenke T."/>
            <person name="Schwartz R."/>
            <person name="Segarra C."/>
            <person name="Singh R.S."/>
            <person name="Sirot L."/>
            <person name="Sirota M."/>
            <person name="Sisneros N.B."/>
            <person name="Smith C.D."/>
            <person name="Smith T.F."/>
            <person name="Spieth J."/>
            <person name="Stage D.E."/>
            <person name="Stark A."/>
            <person name="Stephan W."/>
            <person name="Strausberg R.L."/>
            <person name="Strempel S."/>
            <person name="Sturgill D."/>
            <person name="Sutton G."/>
            <person name="Sutton G.G."/>
            <person name="Tao W."/>
            <person name="Teichmann S."/>
            <person name="Tobari Y.N."/>
            <person name="Tomimura Y."/>
            <person name="Tsolas J.M."/>
            <person name="Valente V.L."/>
            <person name="Venter E."/>
            <person name="Venter J.C."/>
            <person name="Vicario S."/>
            <person name="Vieira F.G."/>
            <person name="Vilella A.J."/>
            <person name="Villasante A."/>
            <person name="Walenz B."/>
            <person name="Wang J."/>
            <person name="Wasserman M."/>
            <person name="Watts T."/>
            <person name="Wilson D."/>
            <person name="Wilson R.K."/>
            <person name="Wing R.A."/>
            <person name="Wolfner M.F."/>
            <person name="Wong A."/>
            <person name="Wong G.K."/>
            <person name="Wu C.I."/>
            <person name="Wu G."/>
            <person name="Yamamoto D."/>
            <person name="Yang H.P."/>
            <person name="Yang S.P."/>
            <person name="Yorke J.A."/>
            <person name="Yoshida K."/>
            <person name="Zdobnov E."/>
            <person name="Zhang P."/>
            <person name="Zhang Y."/>
            <person name="Zimin A.V."/>
            <person name="Baldwin J."/>
            <person name="Abdouelleil A."/>
            <person name="Abdulkadir J."/>
            <person name="Abebe A."/>
            <person name="Abera B."/>
            <person name="Abreu J."/>
            <person name="Acer S.C."/>
            <person name="Aftuck L."/>
            <person name="Alexander A."/>
            <person name="An P."/>
            <person name="Anderson E."/>
            <person name="Anderson S."/>
            <person name="Arachi H."/>
            <person name="Azer M."/>
            <person name="Bachantsang P."/>
            <person name="Barry A."/>
            <person name="Bayul T."/>
            <person name="Berlin A."/>
            <person name="Bessette D."/>
            <person name="Bloom T."/>
            <person name="Blye J."/>
            <person name="Boguslavskiy L."/>
            <person name="Bonnet C."/>
            <person name="Boukhgalter B."/>
            <person name="Bourzgui I."/>
            <person name="Brown A."/>
            <person name="Cahill P."/>
            <person name="Channer S."/>
            <person name="Cheshatsang Y."/>
            <person name="Chuda L."/>
            <person name="Citroen M."/>
            <person name="Collymore A."/>
            <person name="Cooke P."/>
            <person name="Costello M."/>
            <person name="D'Aco K."/>
            <person name="Daza R."/>
            <person name="De Haan G."/>
            <person name="DeGray S."/>
            <person name="DeMaso C."/>
            <person name="Dhargay N."/>
            <person name="Dooley K."/>
            <person name="Dooley E."/>
            <person name="Doricent M."/>
            <person name="Dorje P."/>
            <person name="Dorjee K."/>
            <person name="Dupes A."/>
            <person name="Elong R."/>
            <person name="Falk J."/>
            <person name="Farina A."/>
            <person name="Faro S."/>
            <person name="Ferguson D."/>
            <person name="Fisher S."/>
            <person name="Foley C.D."/>
            <person name="Franke A."/>
            <person name="Friedrich D."/>
            <person name="Gadbois L."/>
            <person name="Gearin G."/>
            <person name="Gearin C.R."/>
            <person name="Giannoukos G."/>
            <person name="Goode T."/>
            <person name="Graham J."/>
            <person name="Grandbois E."/>
            <person name="Grewal S."/>
            <person name="Gyaltsen K."/>
            <person name="Hafez N."/>
            <person name="Hagos B."/>
            <person name="Hall J."/>
            <person name="Henson C."/>
            <person name="Hollinger A."/>
            <person name="Honan T."/>
            <person name="Huard M.D."/>
            <person name="Hughes L."/>
            <person name="Hurhula B."/>
            <person name="Husby M.E."/>
            <person name="Kamat A."/>
            <person name="Kanga B."/>
            <person name="Kashin S."/>
            <person name="Khazanovich D."/>
            <person name="Kisner P."/>
            <person name="Lance K."/>
            <person name="Lara M."/>
            <person name="Lee W."/>
            <person name="Lennon N."/>
            <person name="Letendre F."/>
            <person name="LeVine R."/>
            <person name="Lipovsky A."/>
            <person name="Liu X."/>
            <person name="Liu J."/>
            <person name="Liu S."/>
            <person name="Lokyitsang T."/>
            <person name="Lokyitsang Y."/>
            <person name="Lubonja R."/>
            <person name="Lui A."/>
            <person name="MacDonald P."/>
            <person name="Magnisalis V."/>
            <person name="Maru K."/>
            <person name="Matthews C."/>
            <person name="McCusker W."/>
            <person name="McDonough S."/>
            <person name="Mehta T."/>
            <person name="Meldrim J."/>
            <person name="Meneus L."/>
            <person name="Mihai O."/>
            <person name="Mihalev A."/>
            <person name="Mihova T."/>
            <person name="Mittelman R."/>
            <person name="Mlenga V."/>
            <person name="Montmayeur A."/>
            <person name="Mulrain L."/>
            <person name="Navidi A."/>
            <person name="Naylor J."/>
            <person name="Negash T."/>
            <person name="Nguyen T."/>
            <person name="Nguyen N."/>
            <person name="Nicol R."/>
            <person name="Norbu C."/>
            <person name="Norbu N."/>
            <person name="Novod N."/>
            <person name="O'Neill B."/>
            <person name="Osman S."/>
            <person name="Markiewicz E."/>
            <person name="Oyono O.L."/>
            <person name="Patti C."/>
            <person name="Phunkhang P."/>
            <person name="Pierre F."/>
            <person name="Priest M."/>
            <person name="Raghuraman S."/>
            <person name="Rege F."/>
            <person name="Reyes R."/>
            <person name="Rise C."/>
            <person name="Rogov P."/>
            <person name="Ross K."/>
            <person name="Ryan E."/>
            <person name="Settipalli S."/>
            <person name="Shea T."/>
            <person name="Sherpa N."/>
            <person name="Shi L."/>
            <person name="Shih D."/>
            <person name="Sparrow T."/>
            <person name="Spaulding J."/>
            <person name="Stalker J."/>
            <person name="Stange-Thomann N."/>
            <person name="Stavropoulos S."/>
            <person name="Stone C."/>
            <person name="Strader C."/>
            <person name="Tesfaye S."/>
            <person name="Thomson T."/>
            <person name="Thoulutsang Y."/>
            <person name="Thoulutsang D."/>
            <person name="Topham K."/>
            <person name="Topping I."/>
            <person name="Tsamla T."/>
            <person name="Vassiliev H."/>
            <person name="Vo A."/>
            <person name="Wangchuk T."/>
            <person name="Wangdi T."/>
            <person name="Weiand M."/>
            <person name="Wilkinson J."/>
            <person name="Wilson A."/>
            <person name="Yadav S."/>
            <person name="Young G."/>
            <person name="Yu Q."/>
            <person name="Zembek L."/>
            <person name="Zhong D."/>
            <person name="Zimmer A."/>
            <person name="Zwirko Z."/>
            <person name="Jaffe D.B."/>
            <person name="Alvarez P."/>
            <person name="Brockman W."/>
            <person name="Butler J."/>
            <person name="Chin C."/>
            <person name="Gnerre S."/>
            <person name="Grabherr M."/>
            <person name="Kleber M."/>
            <person name="Mauceli E."/>
            <person name="MacCallum I."/>
        </authorList>
    </citation>
    <scope>NUCLEOTIDE SEQUENCE [LARGE SCALE GENOMIC DNA]</scope>
    <source>
        <strain evidence="2">Tucson 15010-1051.87</strain>
    </source>
</reference>
<protein>
    <submittedName>
        <fullName evidence="1">Uncharacterized protein, isoform C</fullName>
    </submittedName>
</protein>
<evidence type="ECO:0000313" key="1">
    <source>
        <dbReference type="EMBL" id="KRF81290.1"/>
    </source>
</evidence>
<dbReference type="EMBL" id="CH940649">
    <property type="protein sequence ID" value="KRF81290.1"/>
    <property type="molecule type" value="Genomic_DNA"/>
</dbReference>